<dbReference type="PANTHER" id="PTHR46609">
    <property type="entry name" value="EXONUCLEASE, PHAGE-TYPE/RECB, C-TERMINAL DOMAIN-CONTAINING PROTEIN"/>
    <property type="match status" value="1"/>
</dbReference>
<organism evidence="4 5">
    <name type="scientific">Rhamnusium bicolor</name>
    <dbReference type="NCBI Taxonomy" id="1586634"/>
    <lineage>
        <taxon>Eukaryota</taxon>
        <taxon>Metazoa</taxon>
        <taxon>Ecdysozoa</taxon>
        <taxon>Arthropoda</taxon>
        <taxon>Hexapoda</taxon>
        <taxon>Insecta</taxon>
        <taxon>Pterygota</taxon>
        <taxon>Neoptera</taxon>
        <taxon>Endopterygota</taxon>
        <taxon>Coleoptera</taxon>
        <taxon>Polyphaga</taxon>
        <taxon>Cucujiformia</taxon>
        <taxon>Chrysomeloidea</taxon>
        <taxon>Cerambycidae</taxon>
        <taxon>Lepturinae</taxon>
        <taxon>Rhagiini</taxon>
        <taxon>Rhamnusium</taxon>
    </lineage>
</organism>
<accession>A0AAV8ZIC9</accession>
<evidence type="ECO:0000313" key="5">
    <source>
        <dbReference type="Proteomes" id="UP001162156"/>
    </source>
</evidence>
<evidence type="ECO:0008006" key="6">
    <source>
        <dbReference type="Google" id="ProtNLM"/>
    </source>
</evidence>
<feature type="region of interest" description="Disordered" evidence="1">
    <location>
        <begin position="658"/>
        <end position="677"/>
    </location>
</feature>
<keyword evidence="5" id="KW-1185">Reference proteome</keyword>
<dbReference type="GO" id="GO:0006281">
    <property type="term" value="P:DNA repair"/>
    <property type="evidence" value="ECO:0007669"/>
    <property type="project" value="UniProtKB-ARBA"/>
</dbReference>
<evidence type="ECO:0000259" key="3">
    <source>
        <dbReference type="Pfam" id="PF20700"/>
    </source>
</evidence>
<feature type="domain" description="YqaJ viral recombinase" evidence="2">
    <location>
        <begin position="679"/>
        <end position="752"/>
    </location>
</feature>
<dbReference type="InterPro" id="IPR011604">
    <property type="entry name" value="PDDEXK-like_dom_sf"/>
</dbReference>
<proteinExistence type="predicted"/>
<comment type="caution">
    <text evidence="4">The sequence shown here is derived from an EMBL/GenBank/DDBJ whole genome shotgun (WGS) entry which is preliminary data.</text>
</comment>
<dbReference type="InterPro" id="IPR019080">
    <property type="entry name" value="YqaJ_viral_recombinase"/>
</dbReference>
<dbReference type="InterPro" id="IPR051703">
    <property type="entry name" value="NF-kappa-B_Signaling_Reg"/>
</dbReference>
<sequence>MCMYAVQVIENLKTIHLKFLTPGHSEMECDSMHSAIGTEFKRVGKALWPGDWKTIARSARKKGDKPYNVHDIQSNDFFDWKAFADTHLTMRKTDINKELVLFQKLCWFQFKKENVYEYECKESFKANSFRRVDCKKKALRRQSISLLPCYPQGHSIMEANNNEEAYAQNVSADLSSELSEGSHIQIMDQIPLEGRRLVDIGYLLIQINDMSQHPPFDCRFSDMEPVNEHRVGVKTKILYRCKMCNIEKTLALIDDSGNKMDVNDALALGTLSTGTGYSMVNELFSVLNVPFMSPNTYQRHHENVAELIHKILWATIEESGKEEAELARKLGQVDGNSTPFISVIADGAWSKRSYSTNYNAPSGVACIIGARTRKILFWSKERICARAEKKGMPIPEHKCFKNWSKTSTRMETDIIVEGFKRSLEMHGIIYSQLIGDGDSSVSRKLFEARPYGNKLVEKIECRNHLWRNFCKKIRDICGKCKMITFLTQSDASFTDKVSNLCKDLRNGCSHVFGEHKNCKELAYFKCSPDKNTNNYIPAMRECGLLDDIEVCFNRLVINANSLITNMDTNIAKQYNAVLCKFVGGKRVNFSLKGSYEARCEAAAVSFNARGDYYSLMGSSSGSSNLSAFTKKFADRAKKQRQTYIPCAKRRKISKKLALPDEDYGPDANPEPDVPEEQYQQKKNFTGNDSTQYGQEHEPFAKRQFEEELKLKVDECGFFIDPEDFFLGASPDGLVGSDAIIEIKCPKAASKLHPRDAIEQKLLKFAVLDENKCALKKTIIISTRFKANSMLPRERSVTSLYGLH</sequence>
<reference evidence="4" key="1">
    <citation type="journal article" date="2023" name="Insect Mol. Biol.">
        <title>Genome sequencing provides insights into the evolution of gene families encoding plant cell wall-degrading enzymes in longhorned beetles.</title>
        <authorList>
            <person name="Shin N.R."/>
            <person name="Okamura Y."/>
            <person name="Kirsch R."/>
            <person name="Pauchet Y."/>
        </authorList>
    </citation>
    <scope>NUCLEOTIDE SEQUENCE</scope>
    <source>
        <strain evidence="4">RBIC_L_NR</strain>
    </source>
</reference>
<name>A0AAV8ZIC9_9CUCU</name>
<gene>
    <name evidence="4" type="ORF">NQ314_005080</name>
</gene>
<dbReference type="InterPro" id="IPR011335">
    <property type="entry name" value="Restrct_endonuc-II-like"/>
</dbReference>
<dbReference type="PANTHER" id="PTHR46609:SF8">
    <property type="entry name" value="YQAJ VIRAL RECOMBINASE DOMAIN-CONTAINING PROTEIN"/>
    <property type="match status" value="1"/>
</dbReference>
<protein>
    <recommendedName>
        <fullName evidence="6">YqaJ viral recombinase domain-containing protein</fullName>
    </recommendedName>
</protein>
<dbReference type="AlphaFoldDB" id="A0AAV8ZIC9"/>
<dbReference type="Pfam" id="PF20700">
    <property type="entry name" value="Mutator"/>
    <property type="match status" value="1"/>
</dbReference>
<evidence type="ECO:0000256" key="1">
    <source>
        <dbReference type="SAM" id="MobiDB-lite"/>
    </source>
</evidence>
<dbReference type="InterPro" id="IPR049012">
    <property type="entry name" value="Mutator_transp_dom"/>
</dbReference>
<feature type="domain" description="Mutator-like transposase" evidence="3">
    <location>
        <begin position="194"/>
        <end position="521"/>
    </location>
</feature>
<dbReference type="EMBL" id="JANEYF010001432">
    <property type="protein sequence ID" value="KAJ8964170.1"/>
    <property type="molecule type" value="Genomic_DNA"/>
</dbReference>
<dbReference type="Gene3D" id="3.90.320.10">
    <property type="match status" value="1"/>
</dbReference>
<dbReference type="Pfam" id="PF09588">
    <property type="entry name" value="YqaJ"/>
    <property type="match status" value="1"/>
</dbReference>
<dbReference type="Proteomes" id="UP001162156">
    <property type="component" value="Unassembled WGS sequence"/>
</dbReference>
<evidence type="ECO:0000313" key="4">
    <source>
        <dbReference type="EMBL" id="KAJ8964170.1"/>
    </source>
</evidence>
<dbReference type="SUPFAM" id="SSF52980">
    <property type="entry name" value="Restriction endonuclease-like"/>
    <property type="match status" value="1"/>
</dbReference>
<evidence type="ECO:0000259" key="2">
    <source>
        <dbReference type="Pfam" id="PF09588"/>
    </source>
</evidence>